<dbReference type="OrthoDB" id="6736754at2759"/>
<proteinExistence type="predicted"/>
<dbReference type="Proteomes" id="UP000410492">
    <property type="component" value="Unassembled WGS sequence"/>
</dbReference>
<dbReference type="AlphaFoldDB" id="A0A653BRS7"/>
<feature type="signal peptide" evidence="1">
    <location>
        <begin position="1"/>
        <end position="18"/>
    </location>
</feature>
<evidence type="ECO:0008006" key="4">
    <source>
        <dbReference type="Google" id="ProtNLM"/>
    </source>
</evidence>
<accession>A0A653BRS7</accession>
<keyword evidence="3" id="KW-1185">Reference proteome</keyword>
<organism evidence="2 3">
    <name type="scientific">Callosobruchus maculatus</name>
    <name type="common">Southern cowpea weevil</name>
    <name type="synonym">Pulse bruchid</name>
    <dbReference type="NCBI Taxonomy" id="64391"/>
    <lineage>
        <taxon>Eukaryota</taxon>
        <taxon>Metazoa</taxon>
        <taxon>Ecdysozoa</taxon>
        <taxon>Arthropoda</taxon>
        <taxon>Hexapoda</taxon>
        <taxon>Insecta</taxon>
        <taxon>Pterygota</taxon>
        <taxon>Neoptera</taxon>
        <taxon>Endopterygota</taxon>
        <taxon>Coleoptera</taxon>
        <taxon>Polyphaga</taxon>
        <taxon>Cucujiformia</taxon>
        <taxon>Chrysomeloidea</taxon>
        <taxon>Chrysomelidae</taxon>
        <taxon>Bruchinae</taxon>
        <taxon>Bruchini</taxon>
        <taxon>Callosobruchus</taxon>
    </lineage>
</organism>
<sequence>MITTLIFLPLFLAYGAYGAPNILQGPSTRTTVVGPDGSKIEAYAPGGRIDLEEHATLIQEAPTAILHAAKEVEAPEVTNVVASEVAVPQVAGEAVQFPRVWPGGIEVKVVTEQPTVVRVPPAVVGQTELLDDVVEAV</sequence>
<protein>
    <recommendedName>
        <fullName evidence="4">DUF4794 domain-containing protein</fullName>
    </recommendedName>
</protein>
<evidence type="ECO:0000256" key="1">
    <source>
        <dbReference type="SAM" id="SignalP"/>
    </source>
</evidence>
<evidence type="ECO:0000313" key="2">
    <source>
        <dbReference type="EMBL" id="VEN38292.1"/>
    </source>
</evidence>
<name>A0A653BRS7_CALMS</name>
<reference evidence="2 3" key="1">
    <citation type="submission" date="2019-01" db="EMBL/GenBank/DDBJ databases">
        <authorList>
            <person name="Sayadi A."/>
        </authorList>
    </citation>
    <scope>NUCLEOTIDE SEQUENCE [LARGE SCALE GENOMIC DNA]</scope>
</reference>
<evidence type="ECO:0000313" key="3">
    <source>
        <dbReference type="Proteomes" id="UP000410492"/>
    </source>
</evidence>
<dbReference type="EMBL" id="CAACVG010004297">
    <property type="protein sequence ID" value="VEN38292.1"/>
    <property type="molecule type" value="Genomic_DNA"/>
</dbReference>
<gene>
    <name evidence="2" type="ORF">CALMAC_LOCUS3234</name>
</gene>
<feature type="chain" id="PRO_5024917178" description="DUF4794 domain-containing protein" evidence="1">
    <location>
        <begin position="19"/>
        <end position="137"/>
    </location>
</feature>
<keyword evidence="1" id="KW-0732">Signal</keyword>